<sequence length="227" mass="26462">MSMLEWAKREVEIACKRENPDKKEGEFDYGCACYESALKAFESLCEDGHSGMSIGFTKNILNRLIDGKPLTPIEDTDDVWSKRHRSKDLPYVTFQCKRMSSLFKMIYNDGHVEYTDVDRYYCKDIDNPIVSYTSGLVTRIVDEMFPITMPYSPGPSIIVFCEDFLTDRKNGDYDTNAILYALKYDENGDQKRIEINRFFRVSVGDETGSWTEISKEEYEERKTRRLN</sequence>
<dbReference type="EMBL" id="QRHG01000006">
    <property type="protein sequence ID" value="RHF62306.1"/>
    <property type="molecule type" value="Genomic_DNA"/>
</dbReference>
<reference evidence="1 2" key="1">
    <citation type="submission" date="2018-08" db="EMBL/GenBank/DDBJ databases">
        <title>A genome reference for cultivated species of the human gut microbiota.</title>
        <authorList>
            <person name="Zou Y."/>
            <person name="Xue W."/>
            <person name="Luo G."/>
        </authorList>
    </citation>
    <scope>NUCLEOTIDE SEQUENCE [LARGE SCALE GENOMIC DNA]</scope>
    <source>
        <strain evidence="1 2">AM25-1LB</strain>
    </source>
</reference>
<dbReference type="RefSeq" id="WP_118212556.1">
    <property type="nucleotide sequence ID" value="NZ_JAQEAN010000008.1"/>
</dbReference>
<dbReference type="Pfam" id="PF25185">
    <property type="entry name" value="Tad3"/>
    <property type="match status" value="1"/>
</dbReference>
<proteinExistence type="predicted"/>
<evidence type="ECO:0000313" key="1">
    <source>
        <dbReference type="EMBL" id="RHF62306.1"/>
    </source>
</evidence>
<dbReference type="InterPro" id="IPR057383">
    <property type="entry name" value="Tad3"/>
</dbReference>
<name>A0A414P7W8_9FIRM</name>
<dbReference type="Proteomes" id="UP000284902">
    <property type="component" value="Unassembled WGS sequence"/>
</dbReference>
<comment type="caution">
    <text evidence="1">The sequence shown here is derived from an EMBL/GenBank/DDBJ whole genome shotgun (WGS) entry which is preliminary data.</text>
</comment>
<gene>
    <name evidence="1" type="ORF">DW672_03435</name>
</gene>
<dbReference type="AlphaFoldDB" id="A0A414P7W8"/>
<accession>A0A414P7W8</accession>
<evidence type="ECO:0000313" key="2">
    <source>
        <dbReference type="Proteomes" id="UP000284902"/>
    </source>
</evidence>
<organism evidence="1 2">
    <name type="scientific">[Ruminococcus] lactaris</name>
    <dbReference type="NCBI Taxonomy" id="46228"/>
    <lineage>
        <taxon>Bacteria</taxon>
        <taxon>Bacillati</taxon>
        <taxon>Bacillota</taxon>
        <taxon>Clostridia</taxon>
        <taxon>Lachnospirales</taxon>
        <taxon>Lachnospiraceae</taxon>
        <taxon>Mediterraneibacter</taxon>
    </lineage>
</organism>
<protein>
    <submittedName>
        <fullName evidence="1">Uncharacterized protein</fullName>
    </submittedName>
</protein>